<protein>
    <recommendedName>
        <fullName evidence="3">Glycosyl transferase family 1 domain-containing protein</fullName>
    </recommendedName>
</protein>
<reference evidence="4 5" key="1">
    <citation type="journal article" date="2020" name="Microorganisms">
        <title>Osmotic Adaptation and Compatible Solute Biosynthesis of Phototrophic Bacteria as Revealed from Genome Analyses.</title>
        <authorList>
            <person name="Imhoff J.F."/>
            <person name="Rahn T."/>
            <person name="Kunzel S."/>
            <person name="Keller A."/>
            <person name="Neulinger S.C."/>
        </authorList>
    </citation>
    <scope>NUCLEOTIDE SEQUENCE [LARGE SCALE GENOMIC DNA]</scope>
    <source>
        <strain evidence="4 5">DSM 15116</strain>
    </source>
</reference>
<keyword evidence="2" id="KW-0808">Transferase</keyword>
<gene>
    <name evidence="4" type="ORF">CKO13_09455</name>
</gene>
<accession>A0ABS1E6W1</accession>
<dbReference type="InterPro" id="IPR001296">
    <property type="entry name" value="Glyco_trans_1"/>
</dbReference>
<dbReference type="Proteomes" id="UP000738126">
    <property type="component" value="Unassembled WGS sequence"/>
</dbReference>
<evidence type="ECO:0000259" key="3">
    <source>
        <dbReference type="Pfam" id="PF00534"/>
    </source>
</evidence>
<dbReference type="Gene3D" id="3.40.50.2000">
    <property type="entry name" value="Glycogen Phosphorylase B"/>
    <property type="match status" value="2"/>
</dbReference>
<evidence type="ECO:0000256" key="1">
    <source>
        <dbReference type="ARBA" id="ARBA00022676"/>
    </source>
</evidence>
<comment type="caution">
    <text evidence="4">The sequence shown here is derived from an EMBL/GenBank/DDBJ whole genome shotgun (WGS) entry which is preliminary data.</text>
</comment>
<feature type="domain" description="Glycosyl transferase family 1" evidence="3">
    <location>
        <begin position="249"/>
        <end position="355"/>
    </location>
</feature>
<sequence>MAYLNGICGEGSPASGPSSSRLSEACPSPASAVASMRLLFISDYHLPQAHRGVEVNTHALCTALQAEGCSAAVLARLRPQGLLGAWSRAKLKLSSRRRLWTAERLAGYATYRAWRLEDALEGVIAHAAPDVAVFQGTDRAAAGAAAACGVPVLLYFHIIPHWPDVPALPRGRYLANSRFCQRRMGERHGIDCAVVPPIVPAEPYRTRVTPEEVTVVGLSRDKGGEIVLGAAERLPEIPFRIFANDPHGGGRGDRLLQRAAQLPNVRLNPPQHSNAALYRRSRLIFAPSQWEETWGRVVTEAQVNGIPAIASDRGGLPEAVGEGGLCLPHDAPVGEWARAIEEAFRDPVAYQRYREGVHRSRARRITAPESVTAALLGQARRLVDTAGKAARAPEASPC</sequence>
<dbReference type="EMBL" id="NRSH01000117">
    <property type="protein sequence ID" value="MBK1727238.1"/>
    <property type="molecule type" value="Genomic_DNA"/>
</dbReference>
<evidence type="ECO:0000256" key="2">
    <source>
        <dbReference type="ARBA" id="ARBA00022679"/>
    </source>
</evidence>
<proteinExistence type="predicted"/>
<name>A0ABS1E6W1_9GAMM</name>
<dbReference type="SUPFAM" id="SSF53756">
    <property type="entry name" value="UDP-Glycosyltransferase/glycogen phosphorylase"/>
    <property type="match status" value="1"/>
</dbReference>
<dbReference type="PANTHER" id="PTHR12526">
    <property type="entry name" value="GLYCOSYLTRANSFERASE"/>
    <property type="match status" value="1"/>
</dbReference>
<organism evidence="4 5">
    <name type="scientific">Halorhodospira neutriphila</name>
    <dbReference type="NCBI Taxonomy" id="168379"/>
    <lineage>
        <taxon>Bacteria</taxon>
        <taxon>Pseudomonadati</taxon>
        <taxon>Pseudomonadota</taxon>
        <taxon>Gammaproteobacteria</taxon>
        <taxon>Chromatiales</taxon>
        <taxon>Ectothiorhodospiraceae</taxon>
        <taxon>Halorhodospira</taxon>
    </lineage>
</organism>
<evidence type="ECO:0000313" key="5">
    <source>
        <dbReference type="Proteomes" id="UP000738126"/>
    </source>
</evidence>
<evidence type="ECO:0000313" key="4">
    <source>
        <dbReference type="EMBL" id="MBK1727238.1"/>
    </source>
</evidence>
<keyword evidence="5" id="KW-1185">Reference proteome</keyword>
<dbReference type="Pfam" id="PF00534">
    <property type="entry name" value="Glycos_transf_1"/>
    <property type="match status" value="1"/>
</dbReference>
<keyword evidence="1" id="KW-0328">Glycosyltransferase</keyword>
<dbReference type="PANTHER" id="PTHR12526:SF510">
    <property type="entry name" value="D-INOSITOL 3-PHOSPHATE GLYCOSYLTRANSFERASE"/>
    <property type="match status" value="1"/>
</dbReference>